<gene>
    <name evidence="2" type="ORF">TIFTF001_010802</name>
</gene>
<evidence type="ECO:0000256" key="1">
    <source>
        <dbReference type="SAM" id="MobiDB-lite"/>
    </source>
</evidence>
<feature type="region of interest" description="Disordered" evidence="1">
    <location>
        <begin position="199"/>
        <end position="238"/>
    </location>
</feature>
<protein>
    <recommendedName>
        <fullName evidence="4">F-box/kelch-repeat protein</fullName>
    </recommendedName>
</protein>
<keyword evidence="3" id="KW-1185">Reference proteome</keyword>
<feature type="compositionally biased region" description="Basic and acidic residues" evidence="1">
    <location>
        <begin position="199"/>
        <end position="216"/>
    </location>
</feature>
<dbReference type="Gene3D" id="2.120.10.80">
    <property type="entry name" value="Kelch-type beta propeller"/>
    <property type="match status" value="1"/>
</dbReference>
<organism evidence="2 3">
    <name type="scientific">Ficus carica</name>
    <name type="common">Common fig</name>
    <dbReference type="NCBI Taxonomy" id="3494"/>
    <lineage>
        <taxon>Eukaryota</taxon>
        <taxon>Viridiplantae</taxon>
        <taxon>Streptophyta</taxon>
        <taxon>Embryophyta</taxon>
        <taxon>Tracheophyta</taxon>
        <taxon>Spermatophyta</taxon>
        <taxon>Magnoliopsida</taxon>
        <taxon>eudicotyledons</taxon>
        <taxon>Gunneridae</taxon>
        <taxon>Pentapetalae</taxon>
        <taxon>rosids</taxon>
        <taxon>fabids</taxon>
        <taxon>Rosales</taxon>
        <taxon>Moraceae</taxon>
        <taxon>Ficeae</taxon>
        <taxon>Ficus</taxon>
    </lineage>
</organism>
<evidence type="ECO:0008006" key="4">
    <source>
        <dbReference type="Google" id="ProtNLM"/>
    </source>
</evidence>
<sequence length="238" mass="26156">MLSPEKFAFSSDLLRLTWHLVDTPLIWRTEPIVAEVSDSIVVAGRACDFEDDSLSVEVYDRRKGSWSLCQSLPAMLKDSAASKWLSVAVHGGEMYVTEKSSGVTYSFDPNSKAWRGPYDLCPDQDVFYSVIEFAGRNLVAVGVEGSPENAGGDGGEAEGRELVRAVDQRRCEGLFRIYTQTVGTRGGDPVRDLERRVQVGKRNERGGQRYDSDAKDGGVLFRHGDGAFAEGRGNGRQP</sequence>
<evidence type="ECO:0000313" key="2">
    <source>
        <dbReference type="EMBL" id="GMN41575.1"/>
    </source>
</evidence>
<accession>A0AA88D2C0</accession>
<name>A0AA88D2C0_FICCA</name>
<dbReference type="InterPro" id="IPR015915">
    <property type="entry name" value="Kelch-typ_b-propeller"/>
</dbReference>
<evidence type="ECO:0000313" key="3">
    <source>
        <dbReference type="Proteomes" id="UP001187192"/>
    </source>
</evidence>
<dbReference type="EMBL" id="BTGU01000013">
    <property type="protein sequence ID" value="GMN41575.1"/>
    <property type="molecule type" value="Genomic_DNA"/>
</dbReference>
<comment type="caution">
    <text evidence="2">The sequence shown here is derived from an EMBL/GenBank/DDBJ whole genome shotgun (WGS) entry which is preliminary data.</text>
</comment>
<dbReference type="AlphaFoldDB" id="A0AA88D2C0"/>
<dbReference type="SUPFAM" id="SSF117281">
    <property type="entry name" value="Kelch motif"/>
    <property type="match status" value="1"/>
</dbReference>
<dbReference type="Proteomes" id="UP001187192">
    <property type="component" value="Unassembled WGS sequence"/>
</dbReference>
<reference evidence="2" key="1">
    <citation type="submission" date="2023-07" db="EMBL/GenBank/DDBJ databases">
        <title>draft genome sequence of fig (Ficus carica).</title>
        <authorList>
            <person name="Takahashi T."/>
            <person name="Nishimura K."/>
        </authorList>
    </citation>
    <scope>NUCLEOTIDE SEQUENCE</scope>
</reference>
<proteinExistence type="predicted"/>